<keyword evidence="2" id="KW-0812">Transmembrane</keyword>
<keyword evidence="2" id="KW-1133">Transmembrane helix</keyword>
<evidence type="ECO:0000313" key="3">
    <source>
        <dbReference type="EMBL" id="KAG5848998.1"/>
    </source>
</evidence>
<dbReference type="EMBL" id="JAFIRN010000005">
    <property type="protein sequence ID" value="KAG5848998.1"/>
    <property type="molecule type" value="Genomic_DNA"/>
</dbReference>
<dbReference type="AlphaFoldDB" id="A0A9D3RZI1"/>
<feature type="compositionally biased region" description="Pro residues" evidence="1">
    <location>
        <begin position="152"/>
        <end position="163"/>
    </location>
</feature>
<name>A0A9D3RZI1_ANGAN</name>
<dbReference type="Proteomes" id="UP001044222">
    <property type="component" value="Unassembled WGS sequence"/>
</dbReference>
<accession>A0A9D3RZI1</accession>
<protein>
    <submittedName>
        <fullName evidence="3">Uncharacterized protein</fullName>
    </submittedName>
</protein>
<proteinExistence type="predicted"/>
<keyword evidence="2" id="KW-0472">Membrane</keyword>
<evidence type="ECO:0000256" key="2">
    <source>
        <dbReference type="SAM" id="Phobius"/>
    </source>
</evidence>
<gene>
    <name evidence="3" type="ORF">ANANG_G00105400</name>
</gene>
<feature type="region of interest" description="Disordered" evidence="1">
    <location>
        <begin position="152"/>
        <end position="171"/>
    </location>
</feature>
<keyword evidence="4" id="KW-1185">Reference proteome</keyword>
<feature type="transmembrane region" description="Helical" evidence="2">
    <location>
        <begin position="242"/>
        <end position="264"/>
    </location>
</feature>
<evidence type="ECO:0000256" key="1">
    <source>
        <dbReference type="SAM" id="MobiDB-lite"/>
    </source>
</evidence>
<reference evidence="3" key="1">
    <citation type="submission" date="2021-01" db="EMBL/GenBank/DDBJ databases">
        <title>A chromosome-scale assembly of European eel, Anguilla anguilla.</title>
        <authorList>
            <person name="Henkel C."/>
            <person name="Jong-Raadsen S.A."/>
            <person name="Dufour S."/>
            <person name="Weltzien F.-A."/>
            <person name="Palstra A.P."/>
            <person name="Pelster B."/>
            <person name="Spaink H.P."/>
            <person name="Van Den Thillart G.E."/>
            <person name="Jansen H."/>
            <person name="Zahm M."/>
            <person name="Klopp C."/>
            <person name="Cedric C."/>
            <person name="Louis A."/>
            <person name="Berthelot C."/>
            <person name="Parey E."/>
            <person name="Roest Crollius H."/>
            <person name="Montfort J."/>
            <person name="Robinson-Rechavi M."/>
            <person name="Bucao C."/>
            <person name="Bouchez O."/>
            <person name="Gislard M."/>
            <person name="Lluch J."/>
            <person name="Milhes M."/>
            <person name="Lampietro C."/>
            <person name="Lopez Roques C."/>
            <person name="Donnadieu C."/>
            <person name="Braasch I."/>
            <person name="Desvignes T."/>
            <person name="Postlethwait J."/>
            <person name="Bobe J."/>
            <person name="Guiguen Y."/>
            <person name="Dirks R."/>
        </authorList>
    </citation>
    <scope>NUCLEOTIDE SEQUENCE</scope>
    <source>
        <strain evidence="3">Tag_6206</strain>
        <tissue evidence="3">Liver</tissue>
    </source>
</reference>
<sequence>MDLHVSIKVMGVHLEVQQDTSSCLYHCPICALETFRPTDLKTARKHLESHTGRSFHHGGYTIYKCHLKCRKTQHFHCYKCSGCIIRRVDLLKHISSCNPMPTTPLPGPTAPMLVATAPLPVPTAPPAAPLPVPTAPPAAPLPVPTAPPAAPLPVPTAPLPGPTASPAGPKVTPLGPLTKRRQNIMQCPHCNLLLNSKNLKRHLQRRHTALVKDITADRNLQCIDADRGIYAISKAVQGGTPILIHALIISVYFLIGNKCVRIYYSQRMY</sequence>
<evidence type="ECO:0000313" key="4">
    <source>
        <dbReference type="Proteomes" id="UP001044222"/>
    </source>
</evidence>
<organism evidence="3 4">
    <name type="scientific">Anguilla anguilla</name>
    <name type="common">European freshwater eel</name>
    <name type="synonym">Muraena anguilla</name>
    <dbReference type="NCBI Taxonomy" id="7936"/>
    <lineage>
        <taxon>Eukaryota</taxon>
        <taxon>Metazoa</taxon>
        <taxon>Chordata</taxon>
        <taxon>Craniata</taxon>
        <taxon>Vertebrata</taxon>
        <taxon>Euteleostomi</taxon>
        <taxon>Actinopterygii</taxon>
        <taxon>Neopterygii</taxon>
        <taxon>Teleostei</taxon>
        <taxon>Anguilliformes</taxon>
        <taxon>Anguillidae</taxon>
        <taxon>Anguilla</taxon>
    </lineage>
</organism>
<comment type="caution">
    <text evidence="3">The sequence shown here is derived from an EMBL/GenBank/DDBJ whole genome shotgun (WGS) entry which is preliminary data.</text>
</comment>